<reference evidence="2 3" key="1">
    <citation type="submission" date="2020-09" db="EMBL/GenBank/DDBJ databases">
        <title>Novel species in genus Gordonia.</title>
        <authorList>
            <person name="Zhang G."/>
        </authorList>
    </citation>
    <scope>NUCLEOTIDE SEQUENCE [LARGE SCALE GENOMIC DNA]</scope>
    <source>
        <strain evidence="2 3">ON-33</strain>
    </source>
</reference>
<protein>
    <submittedName>
        <fullName evidence="2">Uncharacterized protein</fullName>
    </submittedName>
</protein>
<gene>
    <name evidence="2" type="ORF">IDF66_14335</name>
</gene>
<keyword evidence="3" id="KW-1185">Reference proteome</keyword>
<accession>A0ABR7WGA0</accession>
<comment type="caution">
    <text evidence="2">The sequence shown here is derived from an EMBL/GenBank/DDBJ whole genome shotgun (WGS) entry which is preliminary data.</text>
</comment>
<name>A0ABR7WGA0_9ACTN</name>
<proteinExistence type="predicted"/>
<feature type="region of interest" description="Disordered" evidence="1">
    <location>
        <begin position="1"/>
        <end position="62"/>
    </location>
</feature>
<organism evidence="2 3">
    <name type="scientific">Gordonia hankookensis</name>
    <dbReference type="NCBI Taxonomy" id="589403"/>
    <lineage>
        <taxon>Bacteria</taxon>
        <taxon>Bacillati</taxon>
        <taxon>Actinomycetota</taxon>
        <taxon>Actinomycetes</taxon>
        <taxon>Mycobacteriales</taxon>
        <taxon>Gordoniaceae</taxon>
        <taxon>Gordonia</taxon>
    </lineage>
</organism>
<dbReference type="EMBL" id="JACWMS010000002">
    <property type="protein sequence ID" value="MBD1320759.1"/>
    <property type="molecule type" value="Genomic_DNA"/>
</dbReference>
<evidence type="ECO:0000313" key="2">
    <source>
        <dbReference type="EMBL" id="MBD1320759.1"/>
    </source>
</evidence>
<sequence length="62" mass="6703">MALRPGRANRRAVIGHPIVRSTPHPESAALLERAISRRRDSSGVAGPEHSPEHSGESQGRDE</sequence>
<dbReference type="RefSeq" id="WP_190267351.1">
    <property type="nucleotide sequence ID" value="NZ_JACWMS010000002.1"/>
</dbReference>
<evidence type="ECO:0000313" key="3">
    <source>
        <dbReference type="Proteomes" id="UP000602395"/>
    </source>
</evidence>
<evidence type="ECO:0000256" key="1">
    <source>
        <dbReference type="SAM" id="MobiDB-lite"/>
    </source>
</evidence>
<feature type="compositionally biased region" description="Basic and acidic residues" evidence="1">
    <location>
        <begin position="49"/>
        <end position="62"/>
    </location>
</feature>
<dbReference type="Proteomes" id="UP000602395">
    <property type="component" value="Unassembled WGS sequence"/>
</dbReference>